<name>A0A409Y782_9AGAR</name>
<evidence type="ECO:0000256" key="1">
    <source>
        <dbReference type="SAM" id="MobiDB-lite"/>
    </source>
</evidence>
<dbReference type="OrthoDB" id="2100241at2759"/>
<feature type="domain" description="PhoD-like phosphatase metallophosphatase" evidence="2">
    <location>
        <begin position="288"/>
        <end position="519"/>
    </location>
</feature>
<reference evidence="3 4" key="1">
    <citation type="journal article" date="2018" name="Evol. Lett.">
        <title>Horizontal gene cluster transfer increased hallucinogenic mushroom diversity.</title>
        <authorList>
            <person name="Reynolds H.T."/>
            <person name="Vijayakumar V."/>
            <person name="Gluck-Thaler E."/>
            <person name="Korotkin H.B."/>
            <person name="Matheny P.B."/>
            <person name="Slot J.C."/>
        </authorList>
    </citation>
    <scope>NUCLEOTIDE SEQUENCE [LARGE SCALE GENOMIC DNA]</scope>
    <source>
        <strain evidence="3 4">2629</strain>
    </source>
</reference>
<dbReference type="SUPFAM" id="SSF56300">
    <property type="entry name" value="Metallo-dependent phosphatases"/>
    <property type="match status" value="1"/>
</dbReference>
<accession>A0A409Y782</accession>
<dbReference type="InterPro" id="IPR018946">
    <property type="entry name" value="PhoD-like_MPP"/>
</dbReference>
<gene>
    <name evidence="3" type="ORF">CVT24_003393</name>
</gene>
<protein>
    <recommendedName>
        <fullName evidence="2">PhoD-like phosphatase metallophosphatase domain-containing protein</fullName>
    </recommendedName>
</protein>
<dbReference type="PANTHER" id="PTHR43606:SF2">
    <property type="entry name" value="ALKALINE PHOSPHATASE FAMILY PROTEIN (AFU_ORTHOLOGUE AFUA_5G03860)"/>
    <property type="match status" value="1"/>
</dbReference>
<dbReference type="EMBL" id="NHTK01001375">
    <property type="protein sequence ID" value="PPQ98839.1"/>
    <property type="molecule type" value="Genomic_DNA"/>
</dbReference>
<evidence type="ECO:0000313" key="4">
    <source>
        <dbReference type="Proteomes" id="UP000284842"/>
    </source>
</evidence>
<dbReference type="AlphaFoldDB" id="A0A409Y782"/>
<dbReference type="STRING" id="181874.A0A409Y782"/>
<evidence type="ECO:0000313" key="3">
    <source>
        <dbReference type="EMBL" id="PPQ98839.1"/>
    </source>
</evidence>
<proteinExistence type="predicted"/>
<dbReference type="InterPro" id="IPR029052">
    <property type="entry name" value="Metallo-depent_PP-like"/>
</dbReference>
<dbReference type="Pfam" id="PF09423">
    <property type="entry name" value="PhoD"/>
    <property type="match status" value="1"/>
</dbReference>
<dbReference type="InterPro" id="IPR052900">
    <property type="entry name" value="Phospholipid_Metab_Enz"/>
</dbReference>
<evidence type="ECO:0000259" key="2">
    <source>
        <dbReference type="Pfam" id="PF09423"/>
    </source>
</evidence>
<dbReference type="CDD" id="cd07389">
    <property type="entry name" value="MPP_PhoD"/>
    <property type="match status" value="1"/>
</dbReference>
<feature type="compositionally biased region" description="Basic and acidic residues" evidence="1">
    <location>
        <begin position="56"/>
        <end position="65"/>
    </location>
</feature>
<dbReference type="InterPro" id="IPR038607">
    <property type="entry name" value="PhoD-like_sf"/>
</dbReference>
<comment type="caution">
    <text evidence="3">The sequence shown here is derived from an EMBL/GenBank/DDBJ whole genome shotgun (WGS) entry which is preliminary data.</text>
</comment>
<organism evidence="3 4">
    <name type="scientific">Panaeolus cyanescens</name>
    <dbReference type="NCBI Taxonomy" id="181874"/>
    <lineage>
        <taxon>Eukaryota</taxon>
        <taxon>Fungi</taxon>
        <taxon>Dikarya</taxon>
        <taxon>Basidiomycota</taxon>
        <taxon>Agaricomycotina</taxon>
        <taxon>Agaricomycetes</taxon>
        <taxon>Agaricomycetidae</taxon>
        <taxon>Agaricales</taxon>
        <taxon>Agaricineae</taxon>
        <taxon>Galeropsidaceae</taxon>
        <taxon>Panaeolus</taxon>
    </lineage>
</organism>
<dbReference type="Proteomes" id="UP000284842">
    <property type="component" value="Unassembled WGS sequence"/>
</dbReference>
<sequence>MSSYFPALTSTLFRFVSYIFLQIIPTRLAVPALPSLYILHIISLWSHQRSKLPAKKELKVSEEKQNGSSQVNGHAPPIAPKDVNPWLALLFSLPAKSRVLNRFNIIINTLLFAAALDLTLTPFLDPATDVIFARVGAVYPDAAKVIVRFPAQNTTQHTLRVRYRQIDARDAPNSSPWRDGPLLDLSQEHDWVNTTKLTNLWPDTLYEYTISGSETDQLSYPSSTPTFKTFPDPRLQRSSHFRFVASSCITPNFPYKGPLEARTIEGFDLLADYLDESTVNVTELTKPPVSFMTFLGDFIYADVPFYAGDDKEAYRRLYRRNYASPSFRKIYERLPIFHAYDDHEIINNYAGNDQNIPPFGNASSAYDSYAGLANYDSSQPDERYFDFEYADASFFVMDTRKHRSFIHEEDREHDTLLGQTQLQALKHWLHKTNETSSFKFIVSSVPFTSLWTHDAQVDSWAGFPTEKKLLLDLLHTVPNVIIISGDRHEFAAVEFNTADPKGYPVLEFSTSPLNMFYIPFIHTLRPRSDETFAVLNNDTNEETIPYERTIAYIPEGNVKWSTFEVNTLHPVKPTLTVQTMIDGKEAYRLQIVGKPIQQARQLTSLLVNNFKGIFDMMGFKPGRWF</sequence>
<dbReference type="InParanoid" id="A0A409Y782"/>
<dbReference type="PANTHER" id="PTHR43606">
    <property type="entry name" value="PHOSPHATASE, PUTATIVE (AFU_ORTHOLOGUE AFUA_6G08710)-RELATED"/>
    <property type="match status" value="1"/>
</dbReference>
<keyword evidence="4" id="KW-1185">Reference proteome</keyword>
<dbReference type="Gene3D" id="3.60.21.70">
    <property type="entry name" value="PhoD-like phosphatase"/>
    <property type="match status" value="1"/>
</dbReference>
<feature type="region of interest" description="Disordered" evidence="1">
    <location>
        <begin position="56"/>
        <end position="77"/>
    </location>
</feature>